<reference evidence="1" key="1">
    <citation type="journal article" date="2020" name="Nature">
        <title>Giant virus diversity and host interactions through global metagenomics.</title>
        <authorList>
            <person name="Schulz F."/>
            <person name="Roux S."/>
            <person name="Paez-Espino D."/>
            <person name="Jungbluth S."/>
            <person name="Walsh D.A."/>
            <person name="Denef V.J."/>
            <person name="McMahon K.D."/>
            <person name="Konstantinidis K.T."/>
            <person name="Eloe-Fadrosh E.A."/>
            <person name="Kyrpides N.C."/>
            <person name="Woyke T."/>
        </authorList>
    </citation>
    <scope>NUCLEOTIDE SEQUENCE</scope>
    <source>
        <strain evidence="1">GVMAG-M-3300027804-48</strain>
    </source>
</reference>
<accession>A0A6C0LIF5</accession>
<name>A0A6C0LIF5_9ZZZZ</name>
<evidence type="ECO:0000313" key="1">
    <source>
        <dbReference type="EMBL" id="QHU29451.1"/>
    </source>
</evidence>
<dbReference type="AlphaFoldDB" id="A0A6C0LIF5"/>
<proteinExistence type="predicted"/>
<protein>
    <submittedName>
        <fullName evidence="1">Uncharacterized protein</fullName>
    </submittedName>
</protein>
<dbReference type="EMBL" id="MN740489">
    <property type="protein sequence ID" value="QHU29451.1"/>
    <property type="molecule type" value="Genomic_DNA"/>
</dbReference>
<organism evidence="1">
    <name type="scientific">viral metagenome</name>
    <dbReference type="NCBI Taxonomy" id="1070528"/>
    <lineage>
        <taxon>unclassified sequences</taxon>
        <taxon>metagenomes</taxon>
        <taxon>organismal metagenomes</taxon>
    </lineage>
</organism>
<sequence length="92" mass="10753">MSAEILKIYNIIDYIKLFISNDVVIANIKQFDYFNYENLIDVISNGLTNSTYKNNIISIDDYEIIVDNIEDTYYEITIIKNIDLYEPKGPSK</sequence>